<organism evidence="7 8">
    <name type="scientific">Scleropages formosus</name>
    <name type="common">Asian bonytongue</name>
    <name type="synonym">Osteoglossum formosum</name>
    <dbReference type="NCBI Taxonomy" id="113540"/>
    <lineage>
        <taxon>Eukaryota</taxon>
        <taxon>Metazoa</taxon>
        <taxon>Chordata</taxon>
        <taxon>Craniata</taxon>
        <taxon>Vertebrata</taxon>
        <taxon>Euteleostomi</taxon>
        <taxon>Actinopterygii</taxon>
        <taxon>Neopterygii</taxon>
        <taxon>Teleostei</taxon>
        <taxon>Osteoglossocephala</taxon>
        <taxon>Osteoglossomorpha</taxon>
        <taxon>Osteoglossiformes</taxon>
        <taxon>Osteoglossidae</taxon>
        <taxon>Scleropages</taxon>
    </lineage>
</organism>
<protein>
    <submittedName>
        <fullName evidence="7">Cholesterol 25-hydroxylase-like protein</fullName>
    </submittedName>
</protein>
<comment type="subcellular location">
    <subcellularLocation>
        <location evidence="1">Membrane</location>
    </subcellularLocation>
</comment>
<feature type="domain" description="Fatty acid hydroxylase" evidence="6">
    <location>
        <begin position="127"/>
        <end position="259"/>
    </location>
</feature>
<evidence type="ECO:0000256" key="5">
    <source>
        <dbReference type="SAM" id="Phobius"/>
    </source>
</evidence>
<dbReference type="GeneID" id="108940315"/>
<dbReference type="Proteomes" id="UP000694397">
    <property type="component" value="Chromosome 12"/>
</dbReference>
<evidence type="ECO:0000313" key="8">
    <source>
        <dbReference type="Proteomes" id="UP000694397"/>
    </source>
</evidence>
<dbReference type="GeneTree" id="ENSGT00940000167361"/>
<dbReference type="OrthoDB" id="1658724at2759"/>
<dbReference type="Pfam" id="PF04116">
    <property type="entry name" value="FA_hydroxylase"/>
    <property type="match status" value="1"/>
</dbReference>
<dbReference type="InterPro" id="IPR050307">
    <property type="entry name" value="Sterol_Desaturase_Related"/>
</dbReference>
<evidence type="ECO:0000256" key="1">
    <source>
        <dbReference type="ARBA" id="ARBA00004370"/>
    </source>
</evidence>
<dbReference type="InterPro" id="IPR006694">
    <property type="entry name" value="Fatty_acid_hydroxylase"/>
</dbReference>
<reference evidence="7 8" key="1">
    <citation type="submission" date="2019-04" db="EMBL/GenBank/DDBJ databases">
        <authorList>
            <consortium name="Wellcome Sanger Institute Data Sharing"/>
        </authorList>
    </citation>
    <scope>NUCLEOTIDE SEQUENCE [LARGE SCALE GENOMIC DNA]</scope>
</reference>
<evidence type="ECO:0000256" key="4">
    <source>
        <dbReference type="ARBA" id="ARBA00023136"/>
    </source>
</evidence>
<proteinExistence type="predicted"/>
<dbReference type="RefSeq" id="XP_018617888.2">
    <property type="nucleotide sequence ID" value="XM_018762372.2"/>
</dbReference>
<feature type="transmembrane region" description="Helical" evidence="5">
    <location>
        <begin position="89"/>
        <end position="107"/>
    </location>
</feature>
<reference evidence="7" key="2">
    <citation type="submission" date="2025-08" db="UniProtKB">
        <authorList>
            <consortium name="Ensembl"/>
        </authorList>
    </citation>
    <scope>IDENTIFICATION</scope>
</reference>
<evidence type="ECO:0000259" key="6">
    <source>
        <dbReference type="Pfam" id="PF04116"/>
    </source>
</evidence>
<keyword evidence="4 5" id="KW-0472">Membrane</keyword>
<gene>
    <name evidence="7" type="primary">ch25hl3</name>
</gene>
<evidence type="ECO:0000256" key="3">
    <source>
        <dbReference type="ARBA" id="ARBA00022989"/>
    </source>
</evidence>
<keyword evidence="8" id="KW-1185">Reference proteome</keyword>
<evidence type="ECO:0000256" key="2">
    <source>
        <dbReference type="ARBA" id="ARBA00022692"/>
    </source>
</evidence>
<accession>A0A8C9WSH7</accession>
<dbReference type="GO" id="GO:0016020">
    <property type="term" value="C:membrane"/>
    <property type="evidence" value="ECO:0007669"/>
    <property type="project" value="UniProtKB-SubCell"/>
</dbReference>
<sequence>MNGTCQLRLAPAGLALQPAWRLVLRRRDLLCSPHLPAALALAAHLLLSAPYLVLDVLGERWPGARRFRISEGGSRAVCLRRWFECLGRVLLKYLTAVFPVTALLHHLRSPALPALAPSCVRALLEVLSCLLLFDAFFFAWHVLMHRVSWLFVWVHRQHHHNRDTFALVAQDASAIELLSLQLLAIFSAALVGCHPLSEVLFHLLNIWLAVEDHSGYDLPWALHRVLPCFGGAPFHLAHHRRYRGNYAPYFRHWDWLFGTYLTEETANRPEA</sequence>
<dbReference type="GO" id="GO:0005506">
    <property type="term" value="F:iron ion binding"/>
    <property type="evidence" value="ECO:0007669"/>
    <property type="project" value="InterPro"/>
</dbReference>
<keyword evidence="2 5" id="KW-0812">Transmembrane</keyword>
<dbReference type="GO" id="GO:0016491">
    <property type="term" value="F:oxidoreductase activity"/>
    <property type="evidence" value="ECO:0007669"/>
    <property type="project" value="InterPro"/>
</dbReference>
<dbReference type="AlphaFoldDB" id="A0A8C9WSH7"/>
<dbReference type="Ensembl" id="ENSSFOT00015073771.1">
    <property type="protein sequence ID" value="ENSSFOP00015077450.1"/>
    <property type="gene ID" value="ENSSFOG00015029181.1"/>
</dbReference>
<name>A0A8C9WSH7_SCLFO</name>
<dbReference type="GO" id="GO:0008610">
    <property type="term" value="P:lipid biosynthetic process"/>
    <property type="evidence" value="ECO:0007669"/>
    <property type="project" value="InterPro"/>
</dbReference>
<keyword evidence="3 5" id="KW-1133">Transmembrane helix</keyword>
<reference evidence="7" key="3">
    <citation type="submission" date="2025-09" db="UniProtKB">
        <authorList>
            <consortium name="Ensembl"/>
        </authorList>
    </citation>
    <scope>IDENTIFICATION</scope>
</reference>
<feature type="transmembrane region" description="Helical" evidence="5">
    <location>
        <begin position="122"/>
        <end position="143"/>
    </location>
</feature>
<dbReference type="PANTHER" id="PTHR11863">
    <property type="entry name" value="STEROL DESATURASE"/>
    <property type="match status" value="1"/>
</dbReference>
<evidence type="ECO:0000313" key="7">
    <source>
        <dbReference type="Ensembl" id="ENSSFOP00015077450.1"/>
    </source>
</evidence>